<accession>A0A918DFX4</accession>
<dbReference type="EMBL" id="BMNH01000002">
    <property type="protein sequence ID" value="GGO63731.1"/>
    <property type="molecule type" value="Genomic_DNA"/>
</dbReference>
<keyword evidence="6 8" id="KW-1133">Transmembrane helix</keyword>
<reference evidence="10" key="2">
    <citation type="submission" date="2020-09" db="EMBL/GenBank/DDBJ databases">
        <authorList>
            <person name="Sun Q."/>
            <person name="Zhou Y."/>
        </authorList>
    </citation>
    <scope>NUCLEOTIDE SEQUENCE</scope>
    <source>
        <strain evidence="10">CGMCC 4.7368</strain>
    </source>
</reference>
<evidence type="ECO:0000259" key="9">
    <source>
        <dbReference type="Pfam" id="PF13231"/>
    </source>
</evidence>
<evidence type="ECO:0000256" key="2">
    <source>
        <dbReference type="ARBA" id="ARBA00022475"/>
    </source>
</evidence>
<evidence type="ECO:0000256" key="4">
    <source>
        <dbReference type="ARBA" id="ARBA00022679"/>
    </source>
</evidence>
<dbReference type="PANTHER" id="PTHR33908:SF11">
    <property type="entry name" value="MEMBRANE PROTEIN"/>
    <property type="match status" value="1"/>
</dbReference>
<dbReference type="Proteomes" id="UP000646523">
    <property type="component" value="Unassembled WGS sequence"/>
</dbReference>
<evidence type="ECO:0000256" key="7">
    <source>
        <dbReference type="ARBA" id="ARBA00023136"/>
    </source>
</evidence>
<dbReference type="InterPro" id="IPR050297">
    <property type="entry name" value="LipidA_mod_glycosyltrf_83"/>
</dbReference>
<feature type="transmembrane region" description="Helical" evidence="8">
    <location>
        <begin position="151"/>
        <end position="181"/>
    </location>
</feature>
<feature type="transmembrane region" description="Helical" evidence="8">
    <location>
        <begin position="193"/>
        <end position="214"/>
    </location>
</feature>
<dbReference type="PANTHER" id="PTHR33908">
    <property type="entry name" value="MANNOSYLTRANSFERASE YKCB-RELATED"/>
    <property type="match status" value="1"/>
</dbReference>
<feature type="transmembrane region" description="Helical" evidence="8">
    <location>
        <begin position="321"/>
        <end position="343"/>
    </location>
</feature>
<feature type="transmembrane region" description="Helical" evidence="8">
    <location>
        <begin position="266"/>
        <end position="284"/>
    </location>
</feature>
<keyword evidence="2" id="KW-1003">Cell membrane</keyword>
<evidence type="ECO:0000313" key="10">
    <source>
        <dbReference type="EMBL" id="GGO63731.1"/>
    </source>
</evidence>
<feature type="transmembrane region" description="Helical" evidence="8">
    <location>
        <begin position="126"/>
        <end position="145"/>
    </location>
</feature>
<dbReference type="AlphaFoldDB" id="A0A918DFX4"/>
<dbReference type="GO" id="GO:0009103">
    <property type="term" value="P:lipopolysaccharide biosynthetic process"/>
    <property type="evidence" value="ECO:0007669"/>
    <property type="project" value="UniProtKB-ARBA"/>
</dbReference>
<feature type="transmembrane region" description="Helical" evidence="8">
    <location>
        <begin position="72"/>
        <end position="93"/>
    </location>
</feature>
<gene>
    <name evidence="10" type="ORF">GCM10012289_11480</name>
</gene>
<evidence type="ECO:0000256" key="3">
    <source>
        <dbReference type="ARBA" id="ARBA00022676"/>
    </source>
</evidence>
<dbReference type="Pfam" id="PF13231">
    <property type="entry name" value="PMT_2"/>
    <property type="match status" value="1"/>
</dbReference>
<feature type="transmembrane region" description="Helical" evidence="8">
    <location>
        <begin position="234"/>
        <end position="259"/>
    </location>
</feature>
<keyword evidence="4" id="KW-0808">Transferase</keyword>
<feature type="transmembrane region" description="Helical" evidence="8">
    <location>
        <begin position="290"/>
        <end position="309"/>
    </location>
</feature>
<evidence type="ECO:0000256" key="5">
    <source>
        <dbReference type="ARBA" id="ARBA00022692"/>
    </source>
</evidence>
<evidence type="ECO:0000256" key="1">
    <source>
        <dbReference type="ARBA" id="ARBA00004651"/>
    </source>
</evidence>
<evidence type="ECO:0000256" key="6">
    <source>
        <dbReference type="ARBA" id="ARBA00022989"/>
    </source>
</evidence>
<keyword evidence="5 8" id="KW-0812">Transmembrane</keyword>
<protein>
    <recommendedName>
        <fullName evidence="9">Glycosyltransferase RgtA/B/C/D-like domain-containing protein</fullName>
    </recommendedName>
</protein>
<comment type="caution">
    <text evidence="10">The sequence shown here is derived from an EMBL/GenBank/DDBJ whole genome shotgun (WGS) entry which is preliminary data.</text>
</comment>
<dbReference type="InterPro" id="IPR038731">
    <property type="entry name" value="RgtA/B/C-like"/>
</dbReference>
<comment type="subcellular location">
    <subcellularLocation>
        <location evidence="1">Cell membrane</location>
        <topology evidence="1">Multi-pass membrane protein</topology>
    </subcellularLocation>
</comment>
<organism evidence="10 11">
    <name type="scientific">Nonomuraea cavernae</name>
    <dbReference type="NCBI Taxonomy" id="2045107"/>
    <lineage>
        <taxon>Bacteria</taxon>
        <taxon>Bacillati</taxon>
        <taxon>Actinomycetota</taxon>
        <taxon>Actinomycetes</taxon>
        <taxon>Streptosporangiales</taxon>
        <taxon>Streptosporangiaceae</taxon>
        <taxon>Nonomuraea</taxon>
    </lineage>
</organism>
<evidence type="ECO:0000256" key="8">
    <source>
        <dbReference type="SAM" id="Phobius"/>
    </source>
</evidence>
<keyword evidence="3" id="KW-0328">Glycosyltransferase</keyword>
<dbReference type="GO" id="GO:0016763">
    <property type="term" value="F:pentosyltransferase activity"/>
    <property type="evidence" value="ECO:0007669"/>
    <property type="project" value="TreeGrafter"/>
</dbReference>
<proteinExistence type="predicted"/>
<name>A0A918DFX4_9ACTN</name>
<feature type="transmembrane region" description="Helical" evidence="8">
    <location>
        <begin position="99"/>
        <end position="119"/>
    </location>
</feature>
<feature type="domain" description="Glycosyltransferase RgtA/B/C/D-like" evidence="9">
    <location>
        <begin position="51"/>
        <end position="211"/>
    </location>
</feature>
<keyword evidence="7 8" id="KW-0472">Membrane</keyword>
<dbReference type="GO" id="GO:0005886">
    <property type="term" value="C:plasma membrane"/>
    <property type="evidence" value="ECO:0007669"/>
    <property type="project" value="UniProtKB-SubCell"/>
</dbReference>
<evidence type="ECO:0000313" key="11">
    <source>
        <dbReference type="Proteomes" id="UP000646523"/>
    </source>
</evidence>
<keyword evidence="11" id="KW-1185">Reference proteome</keyword>
<sequence>MGLPLPAWRSVTSIAVALFAILLSVSPRYGYHRDELYFRFLSDHLDWGYVDQPPLTPLLVRASRAVFGDSPLAFRLLPALAAAVLVVLVALIARELGGGGPAQVLSAFGVATGAYTLILGHTVLTASLDLPFWAAGILCVLRALLREEPRWWAAAGLVLGLATYNKLLIAMLVLGLAAGLVLAGPRRTLAGPWLWAGVAIALAIAAPNLIYQATHDWPQVTMAGALGEDKGGEMRVLFVPMQLILFGPVVSVIGAFGWWRLWRDRRVRALAVAYPAIAVLTLVSGGRFDYTAGLILLLFAAGCVSAEQAGVDRARQARASLVFNGLGSALLALPLIPVGVLAATPVPAINEVARESIGWPEFDAAVLGVLRSLPPDEQARAVIVTGNYGEHGSLVRAGLPRVYSGHNQLWEYGPPPESGTVAVLVNTGRRDYFDTCEARAEVDNGVGIDNEEQGMTVWLCRGLRQPWSDLWPHFRHFS</sequence>
<reference evidence="10" key="1">
    <citation type="journal article" date="2014" name="Int. J. Syst. Evol. Microbiol.">
        <title>Complete genome sequence of Corynebacterium casei LMG S-19264T (=DSM 44701T), isolated from a smear-ripened cheese.</title>
        <authorList>
            <consortium name="US DOE Joint Genome Institute (JGI-PGF)"/>
            <person name="Walter F."/>
            <person name="Albersmeier A."/>
            <person name="Kalinowski J."/>
            <person name="Ruckert C."/>
        </authorList>
    </citation>
    <scope>NUCLEOTIDE SEQUENCE</scope>
    <source>
        <strain evidence="10">CGMCC 4.7368</strain>
    </source>
</reference>
<feature type="transmembrane region" description="Helical" evidence="8">
    <location>
        <begin position="6"/>
        <end position="25"/>
    </location>
</feature>
<dbReference type="RefSeq" id="WP_189122895.1">
    <property type="nucleotide sequence ID" value="NZ_BMNH01000002.1"/>
</dbReference>